<reference evidence="2" key="1">
    <citation type="submission" date="2020-08" db="EMBL/GenBank/DDBJ databases">
        <title>Genomic Encyclopedia of Type Strains, Phase IV (KMG-IV): sequencing the most valuable type-strain genomes for metagenomic binning, comparative biology and taxonomic classification.</title>
        <authorList>
            <person name="Goeker M."/>
        </authorList>
    </citation>
    <scope>NUCLEOTIDE SEQUENCE [LARGE SCALE GENOMIC DNA]</scope>
    <source>
        <strain evidence="2">DSM 105720</strain>
    </source>
</reference>
<proteinExistence type="predicted"/>
<dbReference type="RefSeq" id="WP_044164243.1">
    <property type="nucleotide sequence ID" value="NZ_JACIER010000002.1"/>
</dbReference>
<evidence type="ECO:0000259" key="1">
    <source>
        <dbReference type="Pfam" id="PF12728"/>
    </source>
</evidence>
<sequence>MEVKRTCKWCGKVFIAQKTTTQYCSLQCAQRGYKQRVREKRDELKKSQELLRPTASLEGQDYLTFSKVASLMGTSRQYIYKLVKQGKLRASRLSERMSFIRRADIELMLKSKPYERIMPKEEINIAEYYTAEEISEKYKVNAKWVWTFTRQNKIPKMRIRKLNYYSKKHIDTAFAKYEVDTELSEWYTPEEIVEKYGMARIAIRSQVYRNNIPSKKEHGKIFYSKYHFDLSKSEGLRKEVYYYTVQEAMAKFHLTRDAVYGTLRFHGIERVKIGKFVKFLKVDFDKIMGEVQKR</sequence>
<name>A0A840CV80_9BACE</name>
<accession>A0A840CV80</accession>
<dbReference type="AlphaFoldDB" id="A0A840CV80"/>
<gene>
    <name evidence="2" type="ORF">GGR06_000546</name>
</gene>
<dbReference type="EMBL" id="JACIER010000002">
    <property type="protein sequence ID" value="MBB4042781.1"/>
    <property type="molecule type" value="Genomic_DNA"/>
</dbReference>
<keyword evidence="3" id="KW-1185">Reference proteome</keyword>
<dbReference type="Proteomes" id="UP000560658">
    <property type="component" value="Unassembled WGS sequence"/>
</dbReference>
<comment type="caution">
    <text evidence="2">The sequence shown here is derived from an EMBL/GenBank/DDBJ whole genome shotgun (WGS) entry which is preliminary data.</text>
</comment>
<evidence type="ECO:0000313" key="2">
    <source>
        <dbReference type="EMBL" id="MBB4042781.1"/>
    </source>
</evidence>
<protein>
    <submittedName>
        <fullName evidence="2">Excisionase family DNA binding protein</fullName>
    </submittedName>
</protein>
<dbReference type="Pfam" id="PF12728">
    <property type="entry name" value="HTH_17"/>
    <property type="match status" value="1"/>
</dbReference>
<dbReference type="InterPro" id="IPR041657">
    <property type="entry name" value="HTH_17"/>
</dbReference>
<organism evidence="2 3">
    <name type="scientific">Bacteroides reticulotermitis</name>
    <dbReference type="NCBI Taxonomy" id="1133319"/>
    <lineage>
        <taxon>Bacteria</taxon>
        <taxon>Pseudomonadati</taxon>
        <taxon>Bacteroidota</taxon>
        <taxon>Bacteroidia</taxon>
        <taxon>Bacteroidales</taxon>
        <taxon>Bacteroidaceae</taxon>
        <taxon>Bacteroides</taxon>
    </lineage>
</organism>
<feature type="domain" description="Helix-turn-helix" evidence="1">
    <location>
        <begin position="62"/>
        <end position="111"/>
    </location>
</feature>
<evidence type="ECO:0000313" key="3">
    <source>
        <dbReference type="Proteomes" id="UP000560658"/>
    </source>
</evidence>